<keyword evidence="2" id="KW-1185">Reference proteome</keyword>
<dbReference type="NCBIfam" id="NF002545">
    <property type="entry name" value="PRK02101.2-3"/>
    <property type="match status" value="1"/>
</dbReference>
<proteinExistence type="predicted"/>
<reference evidence="1" key="1">
    <citation type="submission" date="2024-05" db="EMBL/GenBank/DDBJ databases">
        <title>Whole genome shotgun sequence of Streptomyces violascens NBRC 12920.</title>
        <authorList>
            <person name="Komaki H."/>
            <person name="Tamura T."/>
        </authorList>
    </citation>
    <scope>NUCLEOTIDE SEQUENCE</scope>
    <source>
        <strain evidence="1">NBRC 12920</strain>
    </source>
</reference>
<organism evidence="1 2">
    <name type="scientific">Streptomyces violascens</name>
    <dbReference type="NCBI Taxonomy" id="67381"/>
    <lineage>
        <taxon>Bacteria</taxon>
        <taxon>Bacillati</taxon>
        <taxon>Actinomycetota</taxon>
        <taxon>Actinomycetes</taxon>
        <taxon>Kitasatosporales</taxon>
        <taxon>Streptomycetaceae</taxon>
        <taxon>Streptomyces</taxon>
    </lineage>
</organism>
<dbReference type="Pfam" id="PF03883">
    <property type="entry name" value="H2O2_YaaD"/>
    <property type="match status" value="1"/>
</dbReference>
<dbReference type="PANTHER" id="PTHR30283:SF4">
    <property type="entry name" value="PEROXIDE STRESS RESISTANCE PROTEIN YAAA"/>
    <property type="match status" value="1"/>
</dbReference>
<comment type="caution">
    <text evidence="1">The sequence shown here is derived from an EMBL/GenBank/DDBJ whole genome shotgun (WGS) entry which is preliminary data.</text>
</comment>
<dbReference type="Proteomes" id="UP001050808">
    <property type="component" value="Unassembled WGS sequence"/>
</dbReference>
<protein>
    <submittedName>
        <fullName evidence="1">Uncharacterized protein</fullName>
    </submittedName>
</protein>
<evidence type="ECO:0000313" key="2">
    <source>
        <dbReference type="Proteomes" id="UP001050808"/>
    </source>
</evidence>
<gene>
    <name evidence="1" type="ORF">Sviol_21500</name>
</gene>
<name>A0ABQ3QKF6_9ACTN</name>
<evidence type="ECO:0000313" key="1">
    <source>
        <dbReference type="EMBL" id="GHI37742.1"/>
    </source>
</evidence>
<dbReference type="PANTHER" id="PTHR30283">
    <property type="entry name" value="PEROXIDE STRESS RESPONSE PROTEIN YAAA"/>
    <property type="match status" value="1"/>
</dbReference>
<dbReference type="InterPro" id="IPR005583">
    <property type="entry name" value="YaaA"/>
</dbReference>
<sequence>MRHVFARLGPLGAVFGCEPAGAFARFPAPLAGSVPARSGAFQPVVGVPLPLEALGEFEDERPSGANGVRAEPQERTFSFPTPGGFGEGAGWERARVTLARGPHPLPVRTRRRIAVLVLLPPSEGKAASGRGAPLKAESLSLPGLADARAAVLDELVELCTGDEDKAREVLGLSEGLRGEVAKNVELRTAGTRPAGEIYTGVLYDALGLATLDAAAKRRAAKALLVFSGLWGAVHTGDRIPSYRCSMGVKLPGLGALGAHWRTVMDPVMTEAAGEGLVLDLRSSAYAAAWKPKGAVAGRTATVRVLHSQLVDGVEKRSVVSHFNKATKGRLVRDLLTAGAHPADPAELVAALRDLGYVVEGEPPAKAGRAWALDVVVTQIH</sequence>
<accession>A0ABQ3QKF6</accession>
<dbReference type="EMBL" id="BNDY01000002">
    <property type="protein sequence ID" value="GHI37742.1"/>
    <property type="molecule type" value="Genomic_DNA"/>
</dbReference>